<dbReference type="SUPFAM" id="SSF100966">
    <property type="entry name" value="Translation initiation factor 2 beta, aIF2beta, N-terminal domain"/>
    <property type="match status" value="1"/>
</dbReference>
<sequence length="208" mass="23484">MAIDDDISDEVLFDKNKKKKSKNKKRINPDLLDEASVATVASDNTAQNETNDIVNDSSDYTYDYLLSRIVSSDTELPVTRIIMPPPQLARIGTKRTAVINFALISKALKRQEKNLHDYFIAELGTTASIDSNHSLIIRGRFTQPQIQHVLRTFIQEYVICKTCHSPHTSLGKADRLTVIKCNACHSQYSVSTIRTGFQAQARRRTQET</sequence>
<dbReference type="GO" id="GO:0003729">
    <property type="term" value="F:mRNA binding"/>
    <property type="evidence" value="ECO:0007669"/>
    <property type="project" value="TreeGrafter"/>
</dbReference>
<dbReference type="GO" id="GO:0005850">
    <property type="term" value="C:eukaryotic translation initiation factor 2 complex"/>
    <property type="evidence" value="ECO:0007669"/>
    <property type="project" value="TreeGrafter"/>
</dbReference>
<evidence type="ECO:0000256" key="2">
    <source>
        <dbReference type="ARBA" id="ARBA00022540"/>
    </source>
</evidence>
<dbReference type="SMART" id="SM00653">
    <property type="entry name" value="eIF2B_5"/>
    <property type="match status" value="1"/>
</dbReference>
<dbReference type="InterPro" id="IPR002735">
    <property type="entry name" value="Transl_init_fac_IF2/IF5_dom"/>
</dbReference>
<dbReference type="GO" id="GO:0003743">
    <property type="term" value="F:translation initiation factor activity"/>
    <property type="evidence" value="ECO:0007669"/>
    <property type="project" value="UniProtKB-KW"/>
</dbReference>
<proteinExistence type="inferred from homology"/>
<dbReference type="OrthoDB" id="10255414at2759"/>
<organism evidence="7 8">
    <name type="scientific">Adineta steineri</name>
    <dbReference type="NCBI Taxonomy" id="433720"/>
    <lineage>
        <taxon>Eukaryota</taxon>
        <taxon>Metazoa</taxon>
        <taxon>Spiralia</taxon>
        <taxon>Gnathifera</taxon>
        <taxon>Rotifera</taxon>
        <taxon>Eurotatoria</taxon>
        <taxon>Bdelloidea</taxon>
        <taxon>Adinetida</taxon>
        <taxon>Adinetidae</taxon>
        <taxon>Adineta</taxon>
    </lineage>
</organism>
<dbReference type="PANTHER" id="PTHR23001">
    <property type="entry name" value="EUKARYOTIC TRANSLATION INITIATION FACTOR"/>
    <property type="match status" value="1"/>
</dbReference>
<dbReference type="Proteomes" id="UP000663891">
    <property type="component" value="Unassembled WGS sequence"/>
</dbReference>
<protein>
    <recommendedName>
        <fullName evidence="4">Eukaryotic translation initiation factor 2 subunit 2</fullName>
    </recommendedName>
    <alternativeName>
        <fullName evidence="5">Eukaryotic translation initiation factor 2 subunit beta</fullName>
    </alternativeName>
</protein>
<gene>
    <name evidence="7" type="ORF">VCS650_LOCUS36868</name>
</gene>
<dbReference type="EMBL" id="CAJNON010000941">
    <property type="protein sequence ID" value="CAF1407150.1"/>
    <property type="molecule type" value="Genomic_DNA"/>
</dbReference>
<dbReference type="InterPro" id="IPR016190">
    <property type="entry name" value="Transl_init_fac_IF2/IF5_Zn-bd"/>
</dbReference>
<name>A0A815LPY4_9BILA</name>
<dbReference type="InterPro" id="IPR045196">
    <property type="entry name" value="IF2/IF5"/>
</dbReference>
<dbReference type="FunFam" id="3.30.30.170:FF:000001">
    <property type="entry name" value="Eukaryotic translation initiation factor 2 subunit"/>
    <property type="match status" value="1"/>
</dbReference>
<comment type="caution">
    <text evidence="7">The sequence shown here is derived from an EMBL/GenBank/DDBJ whole genome shotgun (WGS) entry which is preliminary data.</text>
</comment>
<keyword evidence="3" id="KW-0648">Protein biosynthesis</keyword>
<dbReference type="Pfam" id="PF01873">
    <property type="entry name" value="eIF-5_eIF-2B"/>
    <property type="match status" value="1"/>
</dbReference>
<evidence type="ECO:0000256" key="1">
    <source>
        <dbReference type="ARBA" id="ARBA00010397"/>
    </source>
</evidence>
<dbReference type="Gene3D" id="3.30.30.170">
    <property type="match status" value="1"/>
</dbReference>
<evidence type="ECO:0000259" key="6">
    <source>
        <dbReference type="SMART" id="SM00653"/>
    </source>
</evidence>
<evidence type="ECO:0000256" key="4">
    <source>
        <dbReference type="ARBA" id="ARBA00040874"/>
    </source>
</evidence>
<accession>A0A815LPY4</accession>
<dbReference type="InterPro" id="IPR016189">
    <property type="entry name" value="Transl_init_fac_IF2/IF5_N"/>
</dbReference>
<feature type="domain" description="Translation initiation factor IF2/IF5" evidence="6">
    <location>
        <begin position="78"/>
        <end position="187"/>
    </location>
</feature>
<dbReference type="AlphaFoldDB" id="A0A815LPY4"/>
<evidence type="ECO:0000256" key="5">
    <source>
        <dbReference type="ARBA" id="ARBA00042452"/>
    </source>
</evidence>
<dbReference type="SUPFAM" id="SSF75689">
    <property type="entry name" value="Zinc-binding domain of translation initiation factor 2 beta"/>
    <property type="match status" value="1"/>
</dbReference>
<dbReference type="PANTHER" id="PTHR23001:SF3">
    <property type="entry name" value="EUKARYOTIC TRANSLATION INITIATION FACTOR 2 SUBUNIT 2"/>
    <property type="match status" value="1"/>
</dbReference>
<evidence type="ECO:0000256" key="3">
    <source>
        <dbReference type="ARBA" id="ARBA00022917"/>
    </source>
</evidence>
<dbReference type="GO" id="GO:0031369">
    <property type="term" value="F:translation initiation factor binding"/>
    <property type="evidence" value="ECO:0007669"/>
    <property type="project" value="TreeGrafter"/>
</dbReference>
<comment type="similarity">
    <text evidence="1">Belongs to the eIF-2-beta/eIF-5 family.</text>
</comment>
<evidence type="ECO:0000313" key="7">
    <source>
        <dbReference type="EMBL" id="CAF1407150.1"/>
    </source>
</evidence>
<dbReference type="GO" id="GO:0001731">
    <property type="term" value="P:formation of translation preinitiation complex"/>
    <property type="evidence" value="ECO:0007669"/>
    <property type="project" value="TreeGrafter"/>
</dbReference>
<keyword evidence="2" id="KW-0396">Initiation factor</keyword>
<reference evidence="7" key="1">
    <citation type="submission" date="2021-02" db="EMBL/GenBank/DDBJ databases">
        <authorList>
            <person name="Nowell W R."/>
        </authorList>
    </citation>
    <scope>NUCLEOTIDE SEQUENCE</scope>
</reference>
<evidence type="ECO:0000313" key="8">
    <source>
        <dbReference type="Proteomes" id="UP000663891"/>
    </source>
</evidence>